<sequence>MLKIINLNLFLSVSLLRIHAEQSLDLATVLVTFMKAI</sequence>
<protein>
    <submittedName>
        <fullName evidence="2">Uncharacterized protein</fullName>
    </submittedName>
</protein>
<dbReference type="Proteomes" id="UP001371456">
    <property type="component" value="Unassembled WGS sequence"/>
</dbReference>
<evidence type="ECO:0000313" key="3">
    <source>
        <dbReference type="Proteomes" id="UP001371456"/>
    </source>
</evidence>
<accession>A0AAN8TMZ1</accession>
<keyword evidence="3" id="KW-1185">Reference proteome</keyword>
<name>A0AAN8TMZ1_SOLBU</name>
<feature type="chain" id="PRO_5042964890" evidence="1">
    <location>
        <begin position="21"/>
        <end position="37"/>
    </location>
</feature>
<dbReference type="EMBL" id="JBANQN010000005">
    <property type="protein sequence ID" value="KAK6790065.1"/>
    <property type="molecule type" value="Genomic_DNA"/>
</dbReference>
<evidence type="ECO:0000313" key="2">
    <source>
        <dbReference type="EMBL" id="KAK6790065.1"/>
    </source>
</evidence>
<evidence type="ECO:0000256" key="1">
    <source>
        <dbReference type="SAM" id="SignalP"/>
    </source>
</evidence>
<keyword evidence="1" id="KW-0732">Signal</keyword>
<comment type="caution">
    <text evidence="2">The sequence shown here is derived from an EMBL/GenBank/DDBJ whole genome shotgun (WGS) entry which is preliminary data.</text>
</comment>
<feature type="signal peptide" evidence="1">
    <location>
        <begin position="1"/>
        <end position="20"/>
    </location>
</feature>
<proteinExistence type="predicted"/>
<organism evidence="2 3">
    <name type="scientific">Solanum bulbocastanum</name>
    <name type="common">Wild potato</name>
    <dbReference type="NCBI Taxonomy" id="147425"/>
    <lineage>
        <taxon>Eukaryota</taxon>
        <taxon>Viridiplantae</taxon>
        <taxon>Streptophyta</taxon>
        <taxon>Embryophyta</taxon>
        <taxon>Tracheophyta</taxon>
        <taxon>Spermatophyta</taxon>
        <taxon>Magnoliopsida</taxon>
        <taxon>eudicotyledons</taxon>
        <taxon>Gunneridae</taxon>
        <taxon>Pentapetalae</taxon>
        <taxon>asterids</taxon>
        <taxon>lamiids</taxon>
        <taxon>Solanales</taxon>
        <taxon>Solanaceae</taxon>
        <taxon>Solanoideae</taxon>
        <taxon>Solaneae</taxon>
        <taxon>Solanum</taxon>
    </lineage>
</organism>
<reference evidence="2 3" key="1">
    <citation type="submission" date="2024-02" db="EMBL/GenBank/DDBJ databases">
        <title>de novo genome assembly of Solanum bulbocastanum strain 11H21.</title>
        <authorList>
            <person name="Hosaka A.J."/>
        </authorList>
    </citation>
    <scope>NUCLEOTIDE SEQUENCE [LARGE SCALE GENOMIC DNA]</scope>
    <source>
        <tissue evidence="2">Young leaves</tissue>
    </source>
</reference>
<dbReference type="AlphaFoldDB" id="A0AAN8TMZ1"/>
<gene>
    <name evidence="2" type="ORF">RDI58_013865</name>
</gene>